<evidence type="ECO:0000313" key="2">
    <source>
        <dbReference type="EMBL" id="TKR70360.1"/>
    </source>
</evidence>
<protein>
    <submittedName>
        <fullName evidence="2">Uncharacterized protein</fullName>
    </submittedName>
</protein>
<dbReference type="PANTHER" id="PTHR34851">
    <property type="entry name" value="PROTEIN CBG05235-RELATED"/>
    <property type="match status" value="1"/>
</dbReference>
<comment type="caution">
    <text evidence="2">The sequence shown here is derived from an EMBL/GenBank/DDBJ whole genome shotgun (WGS) entry which is preliminary data.</text>
</comment>
<name>A0A4U5MLL4_STECR</name>
<proteinExistence type="predicted"/>
<organism evidence="2 3">
    <name type="scientific">Steinernema carpocapsae</name>
    <name type="common">Entomopathogenic nematode</name>
    <dbReference type="NCBI Taxonomy" id="34508"/>
    <lineage>
        <taxon>Eukaryota</taxon>
        <taxon>Metazoa</taxon>
        <taxon>Ecdysozoa</taxon>
        <taxon>Nematoda</taxon>
        <taxon>Chromadorea</taxon>
        <taxon>Rhabditida</taxon>
        <taxon>Tylenchina</taxon>
        <taxon>Panagrolaimomorpha</taxon>
        <taxon>Strongyloidoidea</taxon>
        <taxon>Steinernematidae</taxon>
        <taxon>Steinernema</taxon>
    </lineage>
</organism>
<reference evidence="2 3" key="2">
    <citation type="journal article" date="2019" name="G3 (Bethesda)">
        <title>Hybrid Assembly of the Genome of the Entomopathogenic Nematode Steinernema carpocapsae Identifies the X-Chromosome.</title>
        <authorList>
            <person name="Serra L."/>
            <person name="Macchietto M."/>
            <person name="Macias-Munoz A."/>
            <person name="McGill C.J."/>
            <person name="Rodriguez I.M."/>
            <person name="Rodriguez B."/>
            <person name="Murad R."/>
            <person name="Mortazavi A."/>
        </authorList>
    </citation>
    <scope>NUCLEOTIDE SEQUENCE [LARGE SCALE GENOMIC DNA]</scope>
    <source>
        <strain evidence="2 3">ALL</strain>
    </source>
</reference>
<keyword evidence="1" id="KW-1133">Transmembrane helix</keyword>
<gene>
    <name evidence="2" type="ORF">L596_022397</name>
</gene>
<evidence type="ECO:0000313" key="3">
    <source>
        <dbReference type="Proteomes" id="UP000298663"/>
    </source>
</evidence>
<keyword evidence="1" id="KW-0812">Transmembrane</keyword>
<reference evidence="2 3" key="1">
    <citation type="journal article" date="2015" name="Genome Biol.">
        <title>Comparative genomics of Steinernema reveals deeply conserved gene regulatory networks.</title>
        <authorList>
            <person name="Dillman A.R."/>
            <person name="Macchietto M."/>
            <person name="Porter C.F."/>
            <person name="Rogers A."/>
            <person name="Williams B."/>
            <person name="Antoshechkin I."/>
            <person name="Lee M.M."/>
            <person name="Goodwin Z."/>
            <person name="Lu X."/>
            <person name="Lewis E.E."/>
            <person name="Goodrich-Blair H."/>
            <person name="Stock S.P."/>
            <person name="Adams B.J."/>
            <person name="Sternberg P.W."/>
            <person name="Mortazavi A."/>
        </authorList>
    </citation>
    <scope>NUCLEOTIDE SEQUENCE [LARGE SCALE GENOMIC DNA]</scope>
    <source>
        <strain evidence="2 3">ALL</strain>
    </source>
</reference>
<sequence length="193" mass="20939">MDPNDFCCCGTVHVKAGVQIISTFTLLGGIILILGSPGAQDYAPLTLSVGIIYIALASLAIHGVRKGKPGCLVPYMIKQVINIVTCVVILIICLVPTLAAEYFIDMIQKAAASANPEMKADLDGFTLGFRKPDAPFLLHLIAILPTACASIFLFLEVYIFILFGKCHRHLKAYTEANEAYIKLIERDGQLQQA</sequence>
<dbReference type="EMBL" id="AZBU02000007">
    <property type="protein sequence ID" value="TKR70360.1"/>
    <property type="molecule type" value="Genomic_DNA"/>
</dbReference>
<dbReference type="Proteomes" id="UP000298663">
    <property type="component" value="Unassembled WGS sequence"/>
</dbReference>
<accession>A0A4U5MLL4</accession>
<dbReference type="PANTHER" id="PTHR34851:SF5">
    <property type="entry name" value="MARVEL DOMAIN-CONTAINING PROTEIN"/>
    <property type="match status" value="1"/>
</dbReference>
<feature type="transmembrane region" description="Helical" evidence="1">
    <location>
        <begin position="12"/>
        <end position="36"/>
    </location>
</feature>
<feature type="transmembrane region" description="Helical" evidence="1">
    <location>
        <begin position="136"/>
        <end position="163"/>
    </location>
</feature>
<keyword evidence="3" id="KW-1185">Reference proteome</keyword>
<feature type="transmembrane region" description="Helical" evidence="1">
    <location>
        <begin position="42"/>
        <end position="61"/>
    </location>
</feature>
<keyword evidence="1" id="KW-0472">Membrane</keyword>
<feature type="transmembrane region" description="Helical" evidence="1">
    <location>
        <begin position="81"/>
        <end position="104"/>
    </location>
</feature>
<evidence type="ECO:0000256" key="1">
    <source>
        <dbReference type="SAM" id="Phobius"/>
    </source>
</evidence>
<dbReference type="AlphaFoldDB" id="A0A4U5MLL4"/>